<dbReference type="InterPro" id="IPR011009">
    <property type="entry name" value="Kinase-like_dom_sf"/>
</dbReference>
<comment type="catalytic activity">
    <reaction evidence="9">
        <text>L-threonyl-[protein] + ATP = O-phospho-L-threonyl-[protein] + ADP + H(+)</text>
        <dbReference type="Rhea" id="RHEA:46608"/>
        <dbReference type="Rhea" id="RHEA-COMP:11060"/>
        <dbReference type="Rhea" id="RHEA-COMP:11605"/>
        <dbReference type="ChEBI" id="CHEBI:15378"/>
        <dbReference type="ChEBI" id="CHEBI:30013"/>
        <dbReference type="ChEBI" id="CHEBI:30616"/>
        <dbReference type="ChEBI" id="CHEBI:61977"/>
        <dbReference type="ChEBI" id="CHEBI:456216"/>
        <dbReference type="EC" id="2.7.11.22"/>
    </reaction>
</comment>
<evidence type="ECO:0000256" key="7">
    <source>
        <dbReference type="ARBA" id="ARBA00022840"/>
    </source>
</evidence>
<feature type="compositionally biased region" description="Gly residues" evidence="12">
    <location>
        <begin position="528"/>
        <end position="537"/>
    </location>
</feature>
<keyword evidence="3" id="KW-0723">Serine/threonine-protein kinase</keyword>
<dbReference type="Pfam" id="PF00069">
    <property type="entry name" value="Pkinase"/>
    <property type="match status" value="1"/>
</dbReference>
<evidence type="ECO:0000256" key="8">
    <source>
        <dbReference type="ARBA" id="ARBA00023242"/>
    </source>
</evidence>
<dbReference type="Gene3D" id="3.30.200.20">
    <property type="entry name" value="Phosphorylase Kinase, domain 1"/>
    <property type="match status" value="1"/>
</dbReference>
<organism evidence="14 15">
    <name type="scientific">Zymoseptoria tritici ST99CH_1A5</name>
    <dbReference type="NCBI Taxonomy" id="1276529"/>
    <lineage>
        <taxon>Eukaryota</taxon>
        <taxon>Fungi</taxon>
        <taxon>Dikarya</taxon>
        <taxon>Ascomycota</taxon>
        <taxon>Pezizomycotina</taxon>
        <taxon>Dothideomycetes</taxon>
        <taxon>Dothideomycetidae</taxon>
        <taxon>Mycosphaerellales</taxon>
        <taxon>Mycosphaerellaceae</taxon>
        <taxon>Zymoseptoria</taxon>
    </lineage>
</organism>
<dbReference type="GO" id="GO:0005524">
    <property type="term" value="F:ATP binding"/>
    <property type="evidence" value="ECO:0007669"/>
    <property type="project" value="UniProtKB-UniRule"/>
</dbReference>
<evidence type="ECO:0000259" key="13">
    <source>
        <dbReference type="PROSITE" id="PS50011"/>
    </source>
</evidence>
<dbReference type="InterPro" id="IPR000719">
    <property type="entry name" value="Prot_kinase_dom"/>
</dbReference>
<keyword evidence="7 11" id="KW-0067">ATP-binding</keyword>
<proteinExistence type="inferred from homology"/>
<dbReference type="AlphaFoldDB" id="A0A1Y6LTP0"/>
<dbReference type="Gene3D" id="1.10.510.10">
    <property type="entry name" value="Transferase(Phosphotransferase) domain 1"/>
    <property type="match status" value="1"/>
</dbReference>
<feature type="compositionally biased region" description="Pro residues" evidence="12">
    <location>
        <begin position="431"/>
        <end position="440"/>
    </location>
</feature>
<comment type="subcellular location">
    <subcellularLocation>
        <location evidence="1">Nucleus</location>
    </subcellularLocation>
</comment>
<evidence type="ECO:0000313" key="15">
    <source>
        <dbReference type="Proteomes" id="UP000215453"/>
    </source>
</evidence>
<dbReference type="GO" id="GO:0004693">
    <property type="term" value="F:cyclin-dependent protein serine/threonine kinase activity"/>
    <property type="evidence" value="ECO:0007669"/>
    <property type="project" value="UniProtKB-EC"/>
</dbReference>
<dbReference type="SMART" id="SM00220">
    <property type="entry name" value="S_TKc"/>
    <property type="match status" value="1"/>
</dbReference>
<feature type="binding site" evidence="11">
    <location>
        <position position="65"/>
    </location>
    <ligand>
        <name>ATP</name>
        <dbReference type="ChEBI" id="CHEBI:30616"/>
    </ligand>
</feature>
<dbReference type="PROSITE" id="PS00107">
    <property type="entry name" value="PROTEIN_KINASE_ATP"/>
    <property type="match status" value="1"/>
</dbReference>
<feature type="region of interest" description="Disordered" evidence="12">
    <location>
        <begin position="1"/>
        <end position="25"/>
    </location>
</feature>
<evidence type="ECO:0000256" key="6">
    <source>
        <dbReference type="ARBA" id="ARBA00022777"/>
    </source>
</evidence>
<dbReference type="InterPro" id="IPR008271">
    <property type="entry name" value="Ser/Thr_kinase_AS"/>
</dbReference>
<feature type="compositionally biased region" description="Basic and acidic residues" evidence="12">
    <location>
        <begin position="359"/>
        <end position="376"/>
    </location>
</feature>
<accession>A0A1Y6LTP0</accession>
<keyword evidence="8" id="KW-0539">Nucleus</keyword>
<dbReference type="InterPro" id="IPR050108">
    <property type="entry name" value="CDK"/>
</dbReference>
<feature type="compositionally biased region" description="Basic and acidic residues" evidence="12">
    <location>
        <begin position="616"/>
        <end position="704"/>
    </location>
</feature>
<dbReference type="FunFam" id="1.10.510.10:FF:000562">
    <property type="entry name" value="Serine/threonine-protein kinase bur1"/>
    <property type="match status" value="1"/>
</dbReference>
<comment type="catalytic activity">
    <reaction evidence="10">
        <text>L-seryl-[protein] + ATP = O-phospho-L-seryl-[protein] + ADP + H(+)</text>
        <dbReference type="Rhea" id="RHEA:17989"/>
        <dbReference type="Rhea" id="RHEA-COMP:9863"/>
        <dbReference type="Rhea" id="RHEA-COMP:11604"/>
        <dbReference type="ChEBI" id="CHEBI:15378"/>
        <dbReference type="ChEBI" id="CHEBI:29999"/>
        <dbReference type="ChEBI" id="CHEBI:30616"/>
        <dbReference type="ChEBI" id="CHEBI:83421"/>
        <dbReference type="ChEBI" id="CHEBI:456216"/>
        <dbReference type="EC" id="2.7.11.22"/>
    </reaction>
</comment>
<feature type="compositionally biased region" description="Basic and acidic residues" evidence="12">
    <location>
        <begin position="458"/>
        <end position="467"/>
    </location>
</feature>
<feature type="region of interest" description="Disordered" evidence="12">
    <location>
        <begin position="359"/>
        <end position="704"/>
    </location>
</feature>
<evidence type="ECO:0000256" key="1">
    <source>
        <dbReference type="ARBA" id="ARBA00004123"/>
    </source>
</evidence>
<evidence type="ECO:0000256" key="2">
    <source>
        <dbReference type="ARBA" id="ARBA00006485"/>
    </source>
</evidence>
<dbReference type="PANTHER" id="PTHR24056:SF233">
    <property type="entry name" value="CYCLIN-DEPENDENT KINASE 9"/>
    <property type="match status" value="1"/>
</dbReference>
<feature type="domain" description="Protein kinase" evidence="13">
    <location>
        <begin position="36"/>
        <end position="343"/>
    </location>
</feature>
<dbReference type="InterPro" id="IPR017441">
    <property type="entry name" value="Protein_kinase_ATP_BS"/>
</dbReference>
<keyword evidence="6" id="KW-0418">Kinase</keyword>
<feature type="compositionally biased region" description="Polar residues" evidence="12">
    <location>
        <begin position="7"/>
        <end position="21"/>
    </location>
</feature>
<evidence type="ECO:0000313" key="14">
    <source>
        <dbReference type="EMBL" id="SMY26768.1"/>
    </source>
</evidence>
<sequence>MSHVATPLNNPACSTMESTDPTTRRFRGSAKISEYEVMKEKLGEGTFGVVSKARSKRTSKIFALKKILMHNEKEGFPITALREVKLLKMLSHPNILRLEEMAVERMAADEKGSKGRKKATLYMVTPYMDHDLSGMLTNPDINFSMGQIKCYMLQLLEGLRYLHDSHILHRDMKAANILISNTGILQIADFGLARHYDGETPQPGRGNGHAVRDYTSLVVTRWYRPPELLLTLKRYTPAIDLWGVGCVFGEMFETKPILEGRTDVDQCVRIFKLVGSPDEQSMPGWSDLPGCEGHKDWPPGKGDIDERFGRRMGAEGLDLLKKLLCLDWRTRINAVDALQHNFFKVAPLPMRAEDIPRYEDSHELDSRRRGNQEKNRALPPAPAGGTVGMGPDEWNGNGPMNGNYQGGGGRGNYDYDRQARGPPGGGRDRGPPPGRGPPPRGYEERPRGGGGQPIPSGREPEWQRAQDGRGPPPPPRSGMPMNGHSLPPRPMDLPSRPEPPPPARGPPPPIAAGGGGAARVDTYIPAYQGGGERGGSVGYDSRPPPPPPRDRDRERDRGDSRPRDVYIPPVGGRDSRDRDLHREGSYDTSRSYREVDVPPPRSYRDVDSAPGSRPPPMRDGRDAYRERERDLPRERERERDMGRDRERGRGSYEREERGLGGRSRSPDRMRERDRERERERGMEPRESRDRRERLQEREREMYRR</sequence>
<dbReference type="PROSITE" id="PS50011">
    <property type="entry name" value="PROTEIN_KINASE_DOM"/>
    <property type="match status" value="1"/>
</dbReference>
<evidence type="ECO:0000256" key="10">
    <source>
        <dbReference type="ARBA" id="ARBA00048367"/>
    </source>
</evidence>
<gene>
    <name evidence="14" type="ORF">ZT1A5_G8212</name>
</gene>
<evidence type="ECO:0000256" key="3">
    <source>
        <dbReference type="ARBA" id="ARBA00022527"/>
    </source>
</evidence>
<reference evidence="14 15" key="1">
    <citation type="submission" date="2016-10" db="EMBL/GenBank/DDBJ databases">
        <authorList>
            <person name="Varghese N."/>
        </authorList>
    </citation>
    <scope>NUCLEOTIDE SEQUENCE [LARGE SCALE GENOMIC DNA]</scope>
</reference>
<dbReference type="Proteomes" id="UP000215453">
    <property type="component" value="Chromosome 8"/>
</dbReference>
<evidence type="ECO:0000256" key="9">
    <source>
        <dbReference type="ARBA" id="ARBA00047811"/>
    </source>
</evidence>
<comment type="similarity">
    <text evidence="2">Belongs to the protein kinase superfamily. CMGC Ser/Thr protein kinase family. CDC2/CDKX subfamily.</text>
</comment>
<keyword evidence="4" id="KW-0808">Transferase</keyword>
<dbReference type="PROSITE" id="PS00108">
    <property type="entry name" value="PROTEIN_KINASE_ST"/>
    <property type="match status" value="1"/>
</dbReference>
<feature type="compositionally biased region" description="Basic and acidic residues" evidence="12">
    <location>
        <begin position="573"/>
        <end position="607"/>
    </location>
</feature>
<evidence type="ECO:0000256" key="11">
    <source>
        <dbReference type="PROSITE-ProRule" id="PRU10141"/>
    </source>
</evidence>
<feature type="compositionally biased region" description="Pro residues" evidence="12">
    <location>
        <begin position="487"/>
        <end position="510"/>
    </location>
</feature>
<dbReference type="EMBL" id="LT882683">
    <property type="protein sequence ID" value="SMY26768.1"/>
    <property type="molecule type" value="Genomic_DNA"/>
</dbReference>
<dbReference type="GO" id="GO:0005634">
    <property type="term" value="C:nucleus"/>
    <property type="evidence" value="ECO:0007669"/>
    <property type="project" value="UniProtKB-SubCell"/>
</dbReference>
<keyword evidence="5 11" id="KW-0547">Nucleotide-binding</keyword>
<evidence type="ECO:0000256" key="4">
    <source>
        <dbReference type="ARBA" id="ARBA00022679"/>
    </source>
</evidence>
<evidence type="ECO:0000256" key="5">
    <source>
        <dbReference type="ARBA" id="ARBA00022741"/>
    </source>
</evidence>
<dbReference type="PANTHER" id="PTHR24056">
    <property type="entry name" value="CELL DIVISION PROTEIN KINASE"/>
    <property type="match status" value="1"/>
</dbReference>
<name>A0A1Y6LTP0_ZYMTR</name>
<feature type="compositionally biased region" description="Basic and acidic residues" evidence="12">
    <location>
        <begin position="548"/>
        <end position="564"/>
    </location>
</feature>
<evidence type="ECO:0000256" key="12">
    <source>
        <dbReference type="SAM" id="MobiDB-lite"/>
    </source>
</evidence>
<dbReference type="SUPFAM" id="SSF56112">
    <property type="entry name" value="Protein kinase-like (PK-like)"/>
    <property type="match status" value="1"/>
</dbReference>
<protein>
    <recommendedName>
        <fullName evidence="13">Protein kinase domain-containing protein</fullName>
    </recommendedName>
</protein>